<organism evidence="1 2">
    <name type="scientific">Methylomagnum ishizawai</name>
    <dbReference type="NCBI Taxonomy" id="1760988"/>
    <lineage>
        <taxon>Bacteria</taxon>
        <taxon>Pseudomonadati</taxon>
        <taxon>Pseudomonadota</taxon>
        <taxon>Gammaproteobacteria</taxon>
        <taxon>Methylococcales</taxon>
        <taxon>Methylococcaceae</taxon>
        <taxon>Methylomagnum</taxon>
    </lineage>
</organism>
<dbReference type="AlphaFoldDB" id="A0A1Y6CUJ7"/>
<dbReference type="EMBL" id="FXAM01000001">
    <property type="protein sequence ID" value="SMF94329.1"/>
    <property type="molecule type" value="Genomic_DNA"/>
</dbReference>
<proteinExistence type="predicted"/>
<protein>
    <submittedName>
        <fullName evidence="1">Uncharacterized protein</fullName>
    </submittedName>
</protein>
<reference evidence="1 2" key="1">
    <citation type="submission" date="2016-12" db="EMBL/GenBank/DDBJ databases">
        <authorList>
            <person name="Song W.-J."/>
            <person name="Kurnit D.M."/>
        </authorList>
    </citation>
    <scope>NUCLEOTIDE SEQUENCE [LARGE SCALE GENOMIC DNA]</scope>
    <source>
        <strain evidence="1 2">175</strain>
    </source>
</reference>
<dbReference type="Proteomes" id="UP000192923">
    <property type="component" value="Unassembled WGS sequence"/>
</dbReference>
<keyword evidence="2" id="KW-1185">Reference proteome</keyword>
<evidence type="ECO:0000313" key="1">
    <source>
        <dbReference type="EMBL" id="SMF94329.1"/>
    </source>
</evidence>
<sequence length="76" mass="8129">MAHYRHKGRSVQVEVRASMNCETGAPAVVILVDGHIHVGLDLTNAEAIGLGRALLSLASMPQHLRDLAAPIQHLNS</sequence>
<evidence type="ECO:0000313" key="2">
    <source>
        <dbReference type="Proteomes" id="UP000192923"/>
    </source>
</evidence>
<gene>
    <name evidence="1" type="ORF">SAMN02949497_1639</name>
</gene>
<dbReference type="STRING" id="1760988.SAMN02949497_1639"/>
<name>A0A1Y6CUJ7_9GAMM</name>
<accession>A0A1Y6CUJ7</accession>